<keyword evidence="4 12" id="KW-0378">Hydrolase</keyword>
<keyword evidence="8" id="KW-0624">Polysaccharide degradation</keyword>
<dbReference type="NCBIfam" id="TIGR03356">
    <property type="entry name" value="BGL"/>
    <property type="match status" value="1"/>
</dbReference>
<name>A0A1G7U254_9HYPH</name>
<dbReference type="OrthoDB" id="9765195at2"/>
<dbReference type="InterPro" id="IPR001360">
    <property type="entry name" value="Glyco_hydro_1"/>
</dbReference>
<feature type="binding site" evidence="10">
    <location>
        <position position="295"/>
    </location>
    <ligand>
        <name>substrate</name>
    </ligand>
</feature>
<dbReference type="AlphaFoldDB" id="A0A1G7U254"/>
<dbReference type="STRING" id="440168.SAMN04487974_102490"/>
<evidence type="ECO:0000313" key="14">
    <source>
        <dbReference type="Proteomes" id="UP000199495"/>
    </source>
</evidence>
<dbReference type="Gene3D" id="3.20.20.80">
    <property type="entry name" value="Glycosidases"/>
    <property type="match status" value="1"/>
</dbReference>
<dbReference type="SUPFAM" id="SSF51445">
    <property type="entry name" value="(Trans)glycosidases"/>
    <property type="match status" value="1"/>
</dbReference>
<accession>A0A1G7U254</accession>
<evidence type="ECO:0000256" key="1">
    <source>
        <dbReference type="ARBA" id="ARBA00000448"/>
    </source>
</evidence>
<dbReference type="FunFam" id="3.20.20.80:FF:000004">
    <property type="entry name" value="Beta-glucosidase 6-phospho-beta-glucosidase"/>
    <property type="match status" value="1"/>
</dbReference>
<organism evidence="13 14">
    <name type="scientific">Pelagibacterium luteolum</name>
    <dbReference type="NCBI Taxonomy" id="440168"/>
    <lineage>
        <taxon>Bacteria</taxon>
        <taxon>Pseudomonadati</taxon>
        <taxon>Pseudomonadota</taxon>
        <taxon>Alphaproteobacteria</taxon>
        <taxon>Hyphomicrobiales</taxon>
        <taxon>Devosiaceae</taxon>
        <taxon>Pelagibacterium</taxon>
    </lineage>
</organism>
<feature type="binding site" evidence="10">
    <location>
        <position position="393"/>
    </location>
    <ligand>
        <name>substrate</name>
    </ligand>
</feature>
<evidence type="ECO:0000256" key="3">
    <source>
        <dbReference type="ARBA" id="ARBA00012744"/>
    </source>
</evidence>
<evidence type="ECO:0000256" key="2">
    <source>
        <dbReference type="ARBA" id="ARBA00010838"/>
    </source>
</evidence>
<proteinExistence type="inferred from homology"/>
<evidence type="ECO:0000313" key="13">
    <source>
        <dbReference type="EMBL" id="SDG41488.1"/>
    </source>
</evidence>
<dbReference type="PROSITE" id="PS00653">
    <property type="entry name" value="GLYCOSYL_HYDROL_F1_2"/>
    <property type="match status" value="1"/>
</dbReference>
<evidence type="ECO:0000256" key="4">
    <source>
        <dbReference type="ARBA" id="ARBA00022801"/>
    </source>
</evidence>
<evidence type="ECO:0000256" key="5">
    <source>
        <dbReference type="ARBA" id="ARBA00023001"/>
    </source>
</evidence>
<reference evidence="13 14" key="1">
    <citation type="submission" date="2016-10" db="EMBL/GenBank/DDBJ databases">
        <authorList>
            <person name="de Groot N.N."/>
        </authorList>
    </citation>
    <scope>NUCLEOTIDE SEQUENCE [LARGE SCALE GENOMIC DNA]</scope>
    <source>
        <strain evidence="13 14">CGMCC 1.10267</strain>
    </source>
</reference>
<dbReference type="Pfam" id="PF00232">
    <property type="entry name" value="Glyco_hydro_1"/>
    <property type="match status" value="1"/>
</dbReference>
<dbReference type="GO" id="GO:0005829">
    <property type="term" value="C:cytosol"/>
    <property type="evidence" value="ECO:0007669"/>
    <property type="project" value="TreeGrafter"/>
</dbReference>
<protein>
    <recommendedName>
        <fullName evidence="3 12">Beta-glucosidase</fullName>
        <ecNumber evidence="3 12">3.2.1.21</ecNumber>
    </recommendedName>
</protein>
<comment type="catalytic activity">
    <reaction evidence="1 12">
        <text>Hydrolysis of terminal, non-reducing beta-D-glucosyl residues with release of beta-D-glucose.</text>
        <dbReference type="EC" id="3.2.1.21"/>
    </reaction>
</comment>
<dbReference type="EMBL" id="FNCS01000002">
    <property type="protein sequence ID" value="SDG41488.1"/>
    <property type="molecule type" value="Genomic_DNA"/>
</dbReference>
<dbReference type="PANTHER" id="PTHR10353">
    <property type="entry name" value="GLYCOSYL HYDROLASE"/>
    <property type="match status" value="1"/>
</dbReference>
<feature type="binding site" evidence="10">
    <location>
        <position position="167"/>
    </location>
    <ligand>
        <name>substrate</name>
    </ligand>
</feature>
<feature type="active site" description="Nucleophile" evidence="9 11">
    <location>
        <position position="352"/>
    </location>
</feature>
<evidence type="ECO:0000256" key="9">
    <source>
        <dbReference type="PIRSR" id="PIRSR617736-1"/>
    </source>
</evidence>
<sequence>MFSHKRADFGDGFIFGAATAAYQIEGGQTDGRGSSIWDTFAGTPGNVHNNDTGKIACDHYNRWPEDLDLLSDGGFDAYRFSFAWPRLIPEGTGAINQKGVDYYDRLIDGMLERGLKPFATLYHWDLPSALQDKGGWLNRDIANWFADYALTVNNHFGDRLESIATINEPWCVAFLSHMLGVHAPGYRDLRAAARASHHVLFAHGTAVNALRAEGAKNLGIVLNFEVAQGATGKPEDMGAARLWDGIFNRWYLDGVFKGKYPADVLAHFNQHMPDDYTDDMAIVSTPLDWLGVNYYTRGLYEHAPERGAFPLRKVEGPLEKTDIGWEIFPEGLEEILTRISADYSTLPLYVTENGMAETEGTDDPRRVAYYDSHLASVIAAQKRGADVRGYFGWSLLDNYEWAEGYDKRFGLVHVDYKTQARTPKSSYRAFQALLTGANRSKVA</sequence>
<evidence type="ECO:0000256" key="8">
    <source>
        <dbReference type="ARBA" id="ARBA00023326"/>
    </source>
</evidence>
<dbReference type="InterPro" id="IPR017853">
    <property type="entry name" value="GH"/>
</dbReference>
<dbReference type="InterPro" id="IPR017736">
    <property type="entry name" value="Glyco_hydro_1_beta-glucosidase"/>
</dbReference>
<evidence type="ECO:0000256" key="6">
    <source>
        <dbReference type="ARBA" id="ARBA00023277"/>
    </source>
</evidence>
<dbReference type="GO" id="GO:0008422">
    <property type="term" value="F:beta-glucosidase activity"/>
    <property type="evidence" value="ECO:0007669"/>
    <property type="project" value="UniProtKB-EC"/>
</dbReference>
<keyword evidence="6" id="KW-0119">Carbohydrate metabolism</keyword>
<dbReference type="PANTHER" id="PTHR10353:SF36">
    <property type="entry name" value="LP05116P"/>
    <property type="match status" value="1"/>
</dbReference>
<keyword evidence="5" id="KW-0136">Cellulose degradation</keyword>
<dbReference type="InterPro" id="IPR018120">
    <property type="entry name" value="Glyco_hydro_1_AS"/>
</dbReference>
<feature type="binding site" evidence="10">
    <location>
        <position position="23"/>
    </location>
    <ligand>
        <name>substrate</name>
    </ligand>
</feature>
<dbReference type="PROSITE" id="PS00572">
    <property type="entry name" value="GLYCOSYL_HYDROL_F1_1"/>
    <property type="match status" value="1"/>
</dbReference>
<keyword evidence="7 12" id="KW-0326">Glycosidase</keyword>
<feature type="binding site" evidence="10">
    <location>
        <position position="123"/>
    </location>
    <ligand>
        <name>substrate</name>
    </ligand>
</feature>
<dbReference type="PRINTS" id="PR00131">
    <property type="entry name" value="GLHYDRLASE1"/>
</dbReference>
<evidence type="ECO:0000256" key="10">
    <source>
        <dbReference type="PIRSR" id="PIRSR617736-2"/>
    </source>
</evidence>
<gene>
    <name evidence="13" type="ORF">SAMN04487974_102490</name>
</gene>
<evidence type="ECO:0000256" key="7">
    <source>
        <dbReference type="ARBA" id="ARBA00023295"/>
    </source>
</evidence>
<dbReference type="Proteomes" id="UP000199495">
    <property type="component" value="Unassembled WGS sequence"/>
</dbReference>
<evidence type="ECO:0000256" key="11">
    <source>
        <dbReference type="PROSITE-ProRule" id="PRU10055"/>
    </source>
</evidence>
<dbReference type="EC" id="3.2.1.21" evidence="3 12"/>
<evidence type="ECO:0000256" key="12">
    <source>
        <dbReference type="RuleBase" id="RU361175"/>
    </source>
</evidence>
<comment type="similarity">
    <text evidence="2 12">Belongs to the glycosyl hydrolase 1 family.</text>
</comment>
<dbReference type="GO" id="GO:0030245">
    <property type="term" value="P:cellulose catabolic process"/>
    <property type="evidence" value="ECO:0007669"/>
    <property type="project" value="UniProtKB-KW"/>
</dbReference>
<dbReference type="RefSeq" id="WP_090593523.1">
    <property type="nucleotide sequence ID" value="NZ_FNCS01000002.1"/>
</dbReference>
<feature type="active site" description="Proton donor" evidence="9">
    <location>
        <position position="168"/>
    </location>
</feature>
<keyword evidence="14" id="KW-1185">Reference proteome</keyword>
<feature type="binding site" evidence="10">
    <location>
        <begin position="400"/>
        <end position="401"/>
    </location>
    <ligand>
        <name>substrate</name>
    </ligand>
</feature>
<dbReference type="InterPro" id="IPR033132">
    <property type="entry name" value="GH_1_N_CS"/>
</dbReference>